<dbReference type="Proteomes" id="UP000233256">
    <property type="component" value="Unassembled WGS sequence"/>
</dbReference>
<evidence type="ECO:0000313" key="2">
    <source>
        <dbReference type="Proteomes" id="UP000233256"/>
    </source>
</evidence>
<protein>
    <recommendedName>
        <fullName evidence="3">HEAT repeat domain-containing protein</fullName>
    </recommendedName>
</protein>
<gene>
    <name evidence="1" type="ORF">CVV64_19815</name>
</gene>
<accession>A0A2N1PIN3</accession>
<dbReference type="EMBL" id="PGXC01000058">
    <property type="protein sequence ID" value="PKK88205.1"/>
    <property type="molecule type" value="Genomic_DNA"/>
</dbReference>
<name>A0A2N1PIN3_9BACT</name>
<proteinExistence type="predicted"/>
<comment type="caution">
    <text evidence="1">The sequence shown here is derived from an EMBL/GenBank/DDBJ whole genome shotgun (WGS) entry which is preliminary data.</text>
</comment>
<evidence type="ECO:0008006" key="3">
    <source>
        <dbReference type="Google" id="ProtNLM"/>
    </source>
</evidence>
<evidence type="ECO:0000313" key="1">
    <source>
        <dbReference type="EMBL" id="PKK88205.1"/>
    </source>
</evidence>
<reference evidence="1 2" key="1">
    <citation type="journal article" date="2017" name="ISME J.">
        <title>Potential for microbial H2 and metal transformations associated with novel bacteria and archaea in deep terrestrial subsurface sediments.</title>
        <authorList>
            <person name="Hernsdorf A.W."/>
            <person name="Amano Y."/>
            <person name="Miyakawa K."/>
            <person name="Ise K."/>
            <person name="Suzuki Y."/>
            <person name="Anantharaman K."/>
            <person name="Probst A."/>
            <person name="Burstein D."/>
            <person name="Thomas B.C."/>
            <person name="Banfield J.F."/>
        </authorList>
    </citation>
    <scope>NUCLEOTIDE SEQUENCE [LARGE SCALE GENOMIC DNA]</scope>
    <source>
        <strain evidence="1">HGW-Wallbacteria-1</strain>
    </source>
</reference>
<dbReference type="SUPFAM" id="SSF48371">
    <property type="entry name" value="ARM repeat"/>
    <property type="match status" value="1"/>
</dbReference>
<dbReference type="AlphaFoldDB" id="A0A2N1PIN3"/>
<dbReference type="InterPro" id="IPR011989">
    <property type="entry name" value="ARM-like"/>
</dbReference>
<dbReference type="InterPro" id="IPR016024">
    <property type="entry name" value="ARM-type_fold"/>
</dbReference>
<organism evidence="1 2">
    <name type="scientific">Candidatus Wallbacteria bacterium HGW-Wallbacteria-1</name>
    <dbReference type="NCBI Taxonomy" id="2013854"/>
    <lineage>
        <taxon>Bacteria</taxon>
        <taxon>Candidatus Walliibacteriota</taxon>
    </lineage>
</organism>
<sequence>MKLDAERLELENMLTSRDASVVFFAVRNLRKFSPDKVTTALISFLRNPERTNLRKHRIEAVKILAEAHDSMNIVKILDLLTSERDSHVLATLISSCSEFMSGNSDFLPLLTPLLQHDDARVVANAIEAMGKFGPDIVKGNLKSYLFSSIPRQSMNAAAAFFRAGEEKIYSFIRLKLTGEDPCWQASAAHAIGKVNSSESATDLLSILPTSQPQVRETVLKGLAETASQASIMPIISCMLIEKEIKLQHAYIQTLKALGEEQTVAKLSEISANSGNPRIQATAVKLLGHFDVPGTLDTVKRGLMSNDPRVMANSIEALMNQGNDAASIMLNDYLTSAHPRVRGNAVMAMWKLGITGVIRHLREMMDEGDPRNHQSAAWVIEKLGIDYLFSAA</sequence>
<dbReference type="Pfam" id="PF13646">
    <property type="entry name" value="HEAT_2"/>
    <property type="match status" value="2"/>
</dbReference>
<dbReference type="Gene3D" id="1.25.10.10">
    <property type="entry name" value="Leucine-rich Repeat Variant"/>
    <property type="match status" value="2"/>
</dbReference>